<organism evidence="2 3">
    <name type="scientific">Podospora aff. communis PSN243</name>
    <dbReference type="NCBI Taxonomy" id="3040156"/>
    <lineage>
        <taxon>Eukaryota</taxon>
        <taxon>Fungi</taxon>
        <taxon>Dikarya</taxon>
        <taxon>Ascomycota</taxon>
        <taxon>Pezizomycotina</taxon>
        <taxon>Sordariomycetes</taxon>
        <taxon>Sordariomycetidae</taxon>
        <taxon>Sordariales</taxon>
        <taxon>Podosporaceae</taxon>
        <taxon>Podospora</taxon>
    </lineage>
</organism>
<gene>
    <name evidence="2" type="ORF">QBC34DRAFT_477482</name>
</gene>
<keyword evidence="3" id="KW-1185">Reference proteome</keyword>
<evidence type="ECO:0000256" key="1">
    <source>
        <dbReference type="SAM" id="MobiDB-lite"/>
    </source>
</evidence>
<comment type="caution">
    <text evidence="2">The sequence shown here is derived from an EMBL/GenBank/DDBJ whole genome shotgun (WGS) entry which is preliminary data.</text>
</comment>
<feature type="region of interest" description="Disordered" evidence="1">
    <location>
        <begin position="46"/>
        <end position="65"/>
    </location>
</feature>
<sequence length="395" mass="42929">MASSVSDLVKGFRPRLNEYGEVYKGFHQNPDLSMMETGKLMLEESDTAEEVPDAGSGRKTLTRSSPITQSPKALLSLVTGLLSVSTLVFAGDSFKSGIEDGPHLVPLTRFNEIMTSPNLSSTYPIAAPDTSKPYPNDGSAPTPGWRWGISVVADILFTETNSSMTWDLKNQTFTATKISLEAPVDDTTKEALMDESWGICVINWGLNKTAFPDRARQDDGTCSSMLSGRCRRGVETQTAREYRAGSRNCSCPDKDKLPEWCSSEEISFLEARWGCSIRHFNATQVKRWPGVKFDLIDYGGSAHPPRDPKGYYRTASLAWPFMVMFIPGETARAGARPAPPPIPDSAAKLFFLRAKEATPGSSVPEPVGSGGISAGTWVLRKSIAALVVTGVSLML</sequence>
<dbReference type="EMBL" id="MU865992">
    <property type="protein sequence ID" value="KAK4443453.1"/>
    <property type="molecule type" value="Genomic_DNA"/>
</dbReference>
<protein>
    <submittedName>
        <fullName evidence="2">Uncharacterized protein</fullName>
    </submittedName>
</protein>
<proteinExistence type="predicted"/>
<reference evidence="2" key="2">
    <citation type="submission" date="2023-05" db="EMBL/GenBank/DDBJ databases">
        <authorList>
            <consortium name="Lawrence Berkeley National Laboratory"/>
            <person name="Steindorff A."/>
            <person name="Hensen N."/>
            <person name="Bonometti L."/>
            <person name="Westerberg I."/>
            <person name="Brannstrom I.O."/>
            <person name="Guillou S."/>
            <person name="Cros-Aarteil S."/>
            <person name="Calhoun S."/>
            <person name="Haridas S."/>
            <person name="Kuo A."/>
            <person name="Mondo S."/>
            <person name="Pangilinan J."/>
            <person name="Riley R."/>
            <person name="Labutti K."/>
            <person name="Andreopoulos B."/>
            <person name="Lipzen A."/>
            <person name="Chen C."/>
            <person name="Yanf M."/>
            <person name="Daum C."/>
            <person name="Ng V."/>
            <person name="Clum A."/>
            <person name="Ohm R."/>
            <person name="Martin F."/>
            <person name="Silar P."/>
            <person name="Natvig D."/>
            <person name="Lalanne C."/>
            <person name="Gautier V."/>
            <person name="Ament-Velasquez S.L."/>
            <person name="Kruys A."/>
            <person name="Hutchinson M.I."/>
            <person name="Powell A.J."/>
            <person name="Barry K."/>
            <person name="Miller A.N."/>
            <person name="Grigoriev I.V."/>
            <person name="Debuchy R."/>
            <person name="Gladieux P."/>
            <person name="Thoren M.H."/>
            <person name="Johannesson H."/>
        </authorList>
    </citation>
    <scope>NUCLEOTIDE SEQUENCE</scope>
    <source>
        <strain evidence="2">PSN243</strain>
    </source>
</reference>
<dbReference type="Proteomes" id="UP001321760">
    <property type="component" value="Unassembled WGS sequence"/>
</dbReference>
<name>A0AAV9G4T6_9PEZI</name>
<reference evidence="2" key="1">
    <citation type="journal article" date="2023" name="Mol. Phylogenet. Evol.">
        <title>Genome-scale phylogeny and comparative genomics of the fungal order Sordariales.</title>
        <authorList>
            <person name="Hensen N."/>
            <person name="Bonometti L."/>
            <person name="Westerberg I."/>
            <person name="Brannstrom I.O."/>
            <person name="Guillou S."/>
            <person name="Cros-Aarteil S."/>
            <person name="Calhoun S."/>
            <person name="Haridas S."/>
            <person name="Kuo A."/>
            <person name="Mondo S."/>
            <person name="Pangilinan J."/>
            <person name="Riley R."/>
            <person name="LaButti K."/>
            <person name="Andreopoulos B."/>
            <person name="Lipzen A."/>
            <person name="Chen C."/>
            <person name="Yan M."/>
            <person name="Daum C."/>
            <person name="Ng V."/>
            <person name="Clum A."/>
            <person name="Steindorff A."/>
            <person name="Ohm R.A."/>
            <person name="Martin F."/>
            <person name="Silar P."/>
            <person name="Natvig D.O."/>
            <person name="Lalanne C."/>
            <person name="Gautier V."/>
            <person name="Ament-Velasquez S.L."/>
            <person name="Kruys A."/>
            <person name="Hutchinson M.I."/>
            <person name="Powell A.J."/>
            <person name="Barry K."/>
            <person name="Miller A.N."/>
            <person name="Grigoriev I.V."/>
            <person name="Debuchy R."/>
            <person name="Gladieux P."/>
            <person name="Hiltunen Thoren M."/>
            <person name="Johannesson H."/>
        </authorList>
    </citation>
    <scope>NUCLEOTIDE SEQUENCE</scope>
    <source>
        <strain evidence="2">PSN243</strain>
    </source>
</reference>
<evidence type="ECO:0000313" key="3">
    <source>
        <dbReference type="Proteomes" id="UP001321760"/>
    </source>
</evidence>
<accession>A0AAV9G4T6</accession>
<dbReference type="AlphaFoldDB" id="A0AAV9G4T6"/>
<evidence type="ECO:0000313" key="2">
    <source>
        <dbReference type="EMBL" id="KAK4443453.1"/>
    </source>
</evidence>